<evidence type="ECO:0000256" key="6">
    <source>
        <dbReference type="ARBA" id="ARBA00022884"/>
    </source>
</evidence>
<evidence type="ECO:0000256" key="11">
    <source>
        <dbReference type="RuleBase" id="RU000659"/>
    </source>
</evidence>
<evidence type="ECO:0000256" key="1">
    <source>
        <dbReference type="ARBA" id="ARBA00010531"/>
    </source>
</evidence>
<dbReference type="Gene3D" id="3.30.190.20">
    <property type="match status" value="1"/>
</dbReference>
<keyword evidence="3 10" id="KW-0820">tRNA-binding</keyword>
<evidence type="ECO:0000256" key="8">
    <source>
        <dbReference type="ARBA" id="ARBA00023274"/>
    </source>
</evidence>
<dbReference type="GeneID" id="83728690"/>
<dbReference type="EMBL" id="JANUAE010000002">
    <property type="protein sequence ID" value="MCS3709312.1"/>
    <property type="molecule type" value="Genomic_DNA"/>
</dbReference>
<comment type="function">
    <text evidence="10">Binds directly to 23S rRNA. The L1 stalk is quite mobile in the ribosome, and is involved in E site tRNA release.</text>
</comment>
<keyword evidence="5 10" id="KW-0810">Translation regulation</keyword>
<evidence type="ECO:0000313" key="14">
    <source>
        <dbReference type="EMBL" id="MCS3865686.1"/>
    </source>
</evidence>
<evidence type="ECO:0000256" key="9">
    <source>
        <dbReference type="ARBA" id="ARBA00035241"/>
    </source>
</evidence>
<dbReference type="EMBL" id="JANUBL010000002">
    <property type="protein sequence ID" value="MCS4121381.1"/>
    <property type="molecule type" value="Genomic_DNA"/>
</dbReference>
<evidence type="ECO:0000256" key="2">
    <source>
        <dbReference type="ARBA" id="ARBA00022491"/>
    </source>
</evidence>
<evidence type="ECO:0000313" key="13">
    <source>
        <dbReference type="EMBL" id="MCS3709312.1"/>
    </source>
</evidence>
<dbReference type="EMBL" id="JANUAU010000002">
    <property type="protein sequence ID" value="MCS3677083.1"/>
    <property type="molecule type" value="Genomic_DNA"/>
</dbReference>
<dbReference type="InterPro" id="IPR023673">
    <property type="entry name" value="Ribosomal_uL1_CS"/>
</dbReference>
<dbReference type="Gene3D" id="3.40.50.790">
    <property type="match status" value="1"/>
</dbReference>
<dbReference type="GO" id="GO:0000049">
    <property type="term" value="F:tRNA binding"/>
    <property type="evidence" value="ECO:0007669"/>
    <property type="project" value="UniProtKB-KW"/>
</dbReference>
<comment type="similarity">
    <text evidence="1 10 11">Belongs to the universal ribosomal protein uL1 family.</text>
</comment>
<comment type="caution">
    <text evidence="15">The sequence shown here is derived from an EMBL/GenBank/DDBJ whole genome shotgun (WGS) entry which is preliminary data.</text>
</comment>
<evidence type="ECO:0000256" key="10">
    <source>
        <dbReference type="HAMAP-Rule" id="MF_01318"/>
    </source>
</evidence>
<gene>
    <name evidence="10" type="primary">rplA</name>
    <name evidence="17" type="ORF">GGP45_001723</name>
    <name evidence="13" type="ORF">GGP61_000907</name>
    <name evidence="12" type="ORF">GGP71_000990</name>
    <name evidence="14" type="ORF">GGP82_002244</name>
    <name evidence="15" type="ORF">GGP83_000741</name>
    <name evidence="18" type="ORF">GGP99_000952</name>
    <name evidence="16" type="ORF">GGQ01_001111</name>
</gene>
<keyword evidence="4 10" id="KW-0699">rRNA-binding</keyword>
<dbReference type="RefSeq" id="WP_011404505.1">
    <property type="nucleotide sequence ID" value="NZ_CALTRV010000011.1"/>
</dbReference>
<dbReference type="GO" id="GO:0015934">
    <property type="term" value="C:large ribosomal subunit"/>
    <property type="evidence" value="ECO:0007669"/>
    <property type="project" value="InterPro"/>
</dbReference>
<accession>A0A840DE94</accession>
<evidence type="ECO:0000256" key="5">
    <source>
        <dbReference type="ARBA" id="ARBA00022845"/>
    </source>
</evidence>
<evidence type="ECO:0000313" key="18">
    <source>
        <dbReference type="EMBL" id="MCS4156998.1"/>
    </source>
</evidence>
<dbReference type="InterPro" id="IPR023674">
    <property type="entry name" value="Ribosomal_uL1-like"/>
</dbReference>
<sequence>MANIEGKRYQDANELVEEQDEPVKLREAAGLAKDTATANFDESIDLDLRLGVDPQHADQMVRGSITLPNGTGREVTVLVLASEGKQQEAEEAGADYVGLDEYIERIEEENWLDFDVAIATPDVMGQVGQLGRILGPRGLMPNPKSGTVTMDVADAIEEIKAGKIEFRVDQSGNLHTPIGKASFSPDELYENAQALLREVIRLRPASAGGLYLRSITLSATMGPPVRVDRSSVLSEAR</sequence>
<dbReference type="Proteomes" id="UP001155034">
    <property type="component" value="Unassembled WGS sequence"/>
</dbReference>
<dbReference type="Pfam" id="PF00687">
    <property type="entry name" value="Ribosomal_L1"/>
    <property type="match status" value="1"/>
</dbReference>
<organism evidence="15 19">
    <name type="scientific">Salinibacter ruber</name>
    <dbReference type="NCBI Taxonomy" id="146919"/>
    <lineage>
        <taxon>Bacteria</taxon>
        <taxon>Pseudomonadati</taxon>
        <taxon>Rhodothermota</taxon>
        <taxon>Rhodothermia</taxon>
        <taxon>Rhodothermales</taxon>
        <taxon>Salinibacteraceae</taxon>
        <taxon>Salinibacter</taxon>
    </lineage>
</organism>
<dbReference type="OMA" id="EFRVDKH"/>
<dbReference type="Proteomes" id="UP001155110">
    <property type="component" value="Unassembled WGS sequence"/>
</dbReference>
<name>A0A840DE94_9BACT</name>
<dbReference type="Proteomes" id="UP001155057">
    <property type="component" value="Unassembled WGS sequence"/>
</dbReference>
<dbReference type="SMR" id="A0A840DE94"/>
<dbReference type="NCBIfam" id="TIGR01169">
    <property type="entry name" value="rplA_bact"/>
    <property type="match status" value="1"/>
</dbReference>
<dbReference type="HAMAP" id="MF_01318_B">
    <property type="entry name" value="Ribosomal_uL1_B"/>
    <property type="match status" value="1"/>
</dbReference>
<reference evidence="15" key="1">
    <citation type="submission" date="2022-08" db="EMBL/GenBank/DDBJ databases">
        <title>Genomic Encyclopedia of Type Strains, Phase V (KMG-V): Genome sequencing to study the core and pangenomes of soil and plant-associated prokaryotes.</title>
        <authorList>
            <person name="Whitman W."/>
        </authorList>
    </citation>
    <scope>NUCLEOTIDE SEQUENCE</scope>
    <source>
        <strain evidence="12">0</strain>
        <strain evidence="14">SP2016B</strain>
        <strain evidence="15">SP2017</strain>
        <strain evidence="18">SP3002</strain>
        <strain evidence="16">SP3012</strain>
        <strain evidence="17">SP3026</strain>
        <strain evidence="13">SP3049</strain>
    </source>
</reference>
<dbReference type="CDD" id="cd00403">
    <property type="entry name" value="Ribosomal_L1"/>
    <property type="match status" value="1"/>
</dbReference>
<dbReference type="PANTHER" id="PTHR36427:SF3">
    <property type="entry name" value="LARGE RIBOSOMAL SUBUNIT PROTEIN UL1M"/>
    <property type="match status" value="1"/>
</dbReference>
<evidence type="ECO:0000313" key="16">
    <source>
        <dbReference type="EMBL" id="MCS4036060.1"/>
    </source>
</evidence>
<dbReference type="EMBL" id="JANUBF010000005">
    <property type="protein sequence ID" value="MCS4036060.1"/>
    <property type="molecule type" value="Genomic_DNA"/>
</dbReference>
<dbReference type="EMBL" id="JANTYZ010000005">
    <property type="protein sequence ID" value="MCS3865686.1"/>
    <property type="molecule type" value="Genomic_DNA"/>
</dbReference>
<dbReference type="PROSITE" id="PS01199">
    <property type="entry name" value="RIBOSOMAL_L1"/>
    <property type="match status" value="1"/>
</dbReference>
<dbReference type="AlphaFoldDB" id="A0A840DE94"/>
<evidence type="ECO:0000313" key="19">
    <source>
        <dbReference type="Proteomes" id="UP001155010"/>
    </source>
</evidence>
<evidence type="ECO:0000313" key="17">
    <source>
        <dbReference type="EMBL" id="MCS4121381.1"/>
    </source>
</evidence>
<dbReference type="GO" id="GO:0006417">
    <property type="term" value="P:regulation of translation"/>
    <property type="evidence" value="ECO:0007669"/>
    <property type="project" value="UniProtKB-KW"/>
</dbReference>
<dbReference type="SUPFAM" id="SSF56808">
    <property type="entry name" value="Ribosomal protein L1"/>
    <property type="match status" value="1"/>
</dbReference>
<keyword evidence="7 10" id="KW-0689">Ribosomal protein</keyword>
<evidence type="ECO:0000256" key="7">
    <source>
        <dbReference type="ARBA" id="ARBA00022980"/>
    </source>
</evidence>
<dbReference type="Proteomes" id="UP001155010">
    <property type="component" value="Unassembled WGS sequence"/>
</dbReference>
<comment type="subunit">
    <text evidence="10">Part of the 50S ribosomal subunit.</text>
</comment>
<dbReference type="InterPro" id="IPR005878">
    <property type="entry name" value="Ribosom_uL1_bac-type"/>
</dbReference>
<dbReference type="GO" id="GO:0019843">
    <property type="term" value="F:rRNA binding"/>
    <property type="evidence" value="ECO:0007669"/>
    <property type="project" value="UniProtKB-UniRule"/>
</dbReference>
<keyword evidence="6 10" id="KW-0694">RNA-binding</keyword>
<comment type="function">
    <text evidence="10">Protein L1 is also a translational repressor protein, it controls the translation of the L11 operon by binding to its mRNA.</text>
</comment>
<dbReference type="InterPro" id="IPR016095">
    <property type="entry name" value="Ribosomal_uL1_3-a/b-sand"/>
</dbReference>
<evidence type="ECO:0000313" key="15">
    <source>
        <dbReference type="EMBL" id="MCS3950807.1"/>
    </source>
</evidence>
<proteinExistence type="inferred from homology"/>
<evidence type="ECO:0000256" key="4">
    <source>
        <dbReference type="ARBA" id="ARBA00022730"/>
    </source>
</evidence>
<dbReference type="EMBL" id="JANUBB010000002">
    <property type="protein sequence ID" value="MCS3950807.1"/>
    <property type="molecule type" value="Genomic_DNA"/>
</dbReference>
<dbReference type="Proteomes" id="UP001155144">
    <property type="component" value="Unassembled WGS sequence"/>
</dbReference>
<dbReference type="PIRSF" id="PIRSF002155">
    <property type="entry name" value="Ribosomal_L1"/>
    <property type="match status" value="1"/>
</dbReference>
<dbReference type="FunFam" id="3.40.50.790:FF:000001">
    <property type="entry name" value="50S ribosomal protein L1"/>
    <property type="match status" value="1"/>
</dbReference>
<dbReference type="Proteomes" id="UP001155040">
    <property type="component" value="Unassembled WGS sequence"/>
</dbReference>
<evidence type="ECO:0000313" key="12">
    <source>
        <dbReference type="EMBL" id="MCS3677083.1"/>
    </source>
</evidence>
<dbReference type="GO" id="GO:0006412">
    <property type="term" value="P:translation"/>
    <property type="evidence" value="ECO:0007669"/>
    <property type="project" value="UniProtKB-UniRule"/>
</dbReference>
<dbReference type="InterPro" id="IPR028364">
    <property type="entry name" value="Ribosomal_uL1/biogenesis"/>
</dbReference>
<dbReference type="EMBL" id="JANTZM010000004">
    <property type="protein sequence ID" value="MCS4156998.1"/>
    <property type="molecule type" value="Genomic_DNA"/>
</dbReference>
<evidence type="ECO:0000256" key="3">
    <source>
        <dbReference type="ARBA" id="ARBA00022555"/>
    </source>
</evidence>
<dbReference type="GO" id="GO:0003735">
    <property type="term" value="F:structural constituent of ribosome"/>
    <property type="evidence" value="ECO:0007669"/>
    <property type="project" value="InterPro"/>
</dbReference>
<dbReference type="PANTHER" id="PTHR36427">
    <property type="entry name" value="54S RIBOSOMAL PROTEIN L1, MITOCHONDRIAL"/>
    <property type="match status" value="1"/>
</dbReference>
<protein>
    <recommendedName>
        <fullName evidence="9 10">Large ribosomal subunit protein uL1</fullName>
    </recommendedName>
</protein>
<dbReference type="Proteomes" id="UP001155027">
    <property type="component" value="Unassembled WGS sequence"/>
</dbReference>
<keyword evidence="8 10" id="KW-0687">Ribonucleoprotein</keyword>
<dbReference type="InterPro" id="IPR002143">
    <property type="entry name" value="Ribosomal_uL1"/>
</dbReference>
<keyword evidence="2 10" id="KW-0678">Repressor</keyword>